<proteinExistence type="predicted"/>
<dbReference type="Proteomes" id="UP000239772">
    <property type="component" value="Unassembled WGS sequence"/>
</dbReference>
<evidence type="ECO:0000313" key="3">
    <source>
        <dbReference type="Proteomes" id="UP000239772"/>
    </source>
</evidence>
<protein>
    <recommendedName>
        <fullName evidence="1">General stress protein 17M-like domain-containing protein</fullName>
    </recommendedName>
</protein>
<organism evidence="2 3">
    <name type="scientific">Alsobacter soli</name>
    <dbReference type="NCBI Taxonomy" id="2109933"/>
    <lineage>
        <taxon>Bacteria</taxon>
        <taxon>Pseudomonadati</taxon>
        <taxon>Pseudomonadota</taxon>
        <taxon>Alphaproteobacteria</taxon>
        <taxon>Hyphomicrobiales</taxon>
        <taxon>Alsobacteraceae</taxon>
        <taxon>Alsobacter</taxon>
    </lineage>
</organism>
<dbReference type="RefSeq" id="WP_106335098.1">
    <property type="nucleotide sequence ID" value="NZ_PVZS01000002.1"/>
</dbReference>
<gene>
    <name evidence="2" type="ORF">SLNSH_02690</name>
</gene>
<reference evidence="3" key="1">
    <citation type="submission" date="2018-03" db="EMBL/GenBank/DDBJ databases">
        <authorList>
            <person name="Sun L."/>
            <person name="Liu H."/>
            <person name="Chen W."/>
            <person name="Huang K."/>
            <person name="Liu W."/>
            <person name="Gao X."/>
        </authorList>
    </citation>
    <scope>NUCLEOTIDE SEQUENCE [LARGE SCALE GENOMIC DNA]</scope>
    <source>
        <strain evidence="3">SH9</strain>
    </source>
</reference>
<dbReference type="InterPro" id="IPR025889">
    <property type="entry name" value="GSP17M-like_dom"/>
</dbReference>
<dbReference type="OrthoDB" id="8455189at2"/>
<dbReference type="PANTHER" id="PTHR36109:SF2">
    <property type="entry name" value="MEMBRANE PROTEIN"/>
    <property type="match status" value="1"/>
</dbReference>
<comment type="caution">
    <text evidence="2">The sequence shown here is derived from an EMBL/GenBank/DDBJ whole genome shotgun (WGS) entry which is preliminary data.</text>
</comment>
<feature type="domain" description="General stress protein 17M-like" evidence="1">
    <location>
        <begin position="7"/>
        <end position="72"/>
    </location>
</feature>
<dbReference type="InterPro" id="IPR052948">
    <property type="entry name" value="Low_temp-induced_all0457"/>
</dbReference>
<sequence>MTKTVSALYDSYTEASAAVSALEAAGFPHSDVSLVANNTEKWHRGGDASDAADDAGKGAGIGAALGGAGGLLAGLGMLAIPGLGPVVAAGWLASTAAGALAGAAVGGAAGGLVGALTDAGVPERDAHTYAEGVRRGGALVTARVEDARASEAQAILQRHRSVDVNARRAAYEQGGWRAFDPSAPAYTTDEIARERALYRSV</sequence>
<dbReference type="AlphaFoldDB" id="A0A2T1HYQ0"/>
<keyword evidence="3" id="KW-1185">Reference proteome</keyword>
<evidence type="ECO:0000259" key="1">
    <source>
        <dbReference type="Pfam" id="PF11181"/>
    </source>
</evidence>
<dbReference type="EMBL" id="PVZS01000002">
    <property type="protein sequence ID" value="PSC06720.1"/>
    <property type="molecule type" value="Genomic_DNA"/>
</dbReference>
<dbReference type="Pfam" id="PF11181">
    <property type="entry name" value="YflT"/>
    <property type="match status" value="1"/>
</dbReference>
<name>A0A2T1HYQ0_9HYPH</name>
<dbReference type="PANTHER" id="PTHR36109">
    <property type="entry name" value="MEMBRANE PROTEIN-RELATED"/>
    <property type="match status" value="1"/>
</dbReference>
<evidence type="ECO:0000313" key="2">
    <source>
        <dbReference type="EMBL" id="PSC06720.1"/>
    </source>
</evidence>
<accession>A0A2T1HYQ0</accession>